<accession>A0A4R2HTV5</accession>
<comment type="caution">
    <text evidence="2">The sequence shown here is derived from an EMBL/GenBank/DDBJ whole genome shotgun (WGS) entry which is preliminary data.</text>
</comment>
<proteinExistence type="predicted"/>
<organism evidence="2 3">
    <name type="scientific">Dokdonella fugitiva</name>
    <dbReference type="NCBI Taxonomy" id="328517"/>
    <lineage>
        <taxon>Bacteria</taxon>
        <taxon>Pseudomonadati</taxon>
        <taxon>Pseudomonadota</taxon>
        <taxon>Gammaproteobacteria</taxon>
        <taxon>Lysobacterales</taxon>
        <taxon>Rhodanobacteraceae</taxon>
        <taxon>Dokdonella</taxon>
    </lineage>
</organism>
<gene>
    <name evidence="2" type="ORF">EV148_11611</name>
</gene>
<dbReference type="Proteomes" id="UP000294862">
    <property type="component" value="Unassembled WGS sequence"/>
</dbReference>
<keyword evidence="1" id="KW-1133">Transmembrane helix</keyword>
<evidence type="ECO:0000256" key="1">
    <source>
        <dbReference type="SAM" id="Phobius"/>
    </source>
</evidence>
<dbReference type="OrthoDB" id="9153845at2"/>
<keyword evidence="1" id="KW-0812">Transmembrane</keyword>
<name>A0A4R2HTV5_9GAMM</name>
<feature type="transmembrane region" description="Helical" evidence="1">
    <location>
        <begin position="52"/>
        <end position="72"/>
    </location>
</feature>
<evidence type="ECO:0000313" key="2">
    <source>
        <dbReference type="EMBL" id="TCO34831.1"/>
    </source>
</evidence>
<keyword evidence="3" id="KW-1185">Reference proteome</keyword>
<dbReference type="AlphaFoldDB" id="A0A4R2HTV5"/>
<dbReference type="EMBL" id="SLWQ01000016">
    <property type="protein sequence ID" value="TCO34831.1"/>
    <property type="molecule type" value="Genomic_DNA"/>
</dbReference>
<evidence type="ECO:0000313" key="3">
    <source>
        <dbReference type="Proteomes" id="UP000294862"/>
    </source>
</evidence>
<feature type="transmembrane region" description="Helical" evidence="1">
    <location>
        <begin position="27"/>
        <end position="46"/>
    </location>
</feature>
<dbReference type="RefSeq" id="WP_132000226.1">
    <property type="nucleotide sequence ID" value="NZ_JACGXM010000010.1"/>
</dbReference>
<keyword evidence="1" id="KW-0472">Membrane</keyword>
<protein>
    <submittedName>
        <fullName evidence="2">Uncharacterized protein</fullName>
    </submittedName>
</protein>
<sequence length="94" mass="10020">MQKWFRERAKRVRTWWRAPATVRDRTSGMIVGGMAGFWIGALGRILVGQLPVGIGAVLLCGLAGIIAGAIFGRLCPKVALVLLLPLATFGCSPS</sequence>
<reference evidence="2 3" key="1">
    <citation type="journal article" date="2015" name="Stand. Genomic Sci.">
        <title>Genomic Encyclopedia of Bacterial and Archaeal Type Strains, Phase III: the genomes of soil and plant-associated and newly described type strains.</title>
        <authorList>
            <person name="Whitman W.B."/>
            <person name="Woyke T."/>
            <person name="Klenk H.P."/>
            <person name="Zhou Y."/>
            <person name="Lilburn T.G."/>
            <person name="Beck B.J."/>
            <person name="De Vos P."/>
            <person name="Vandamme P."/>
            <person name="Eisen J.A."/>
            <person name="Garrity G."/>
            <person name="Hugenholtz P."/>
            <person name="Kyrpides N.C."/>
        </authorList>
    </citation>
    <scope>NUCLEOTIDE SEQUENCE [LARGE SCALE GENOMIC DNA]</scope>
    <source>
        <strain evidence="2 3">A3</strain>
    </source>
</reference>